<dbReference type="GO" id="GO:0017025">
    <property type="term" value="F:TBP-class protein binding"/>
    <property type="evidence" value="ECO:0007669"/>
    <property type="project" value="InterPro"/>
</dbReference>
<evidence type="ECO:0000256" key="11">
    <source>
        <dbReference type="SAM" id="Coils"/>
    </source>
</evidence>
<evidence type="ECO:0000256" key="1">
    <source>
        <dbReference type="ARBA" id="ARBA00004123"/>
    </source>
</evidence>
<keyword evidence="11" id="KW-0175">Coiled coil</keyword>
<keyword evidence="7" id="KW-0010">Activator</keyword>
<dbReference type="InterPro" id="IPR011665">
    <property type="entry name" value="BRF1_TBP-bd_dom"/>
</dbReference>
<evidence type="ECO:0000259" key="13">
    <source>
        <dbReference type="SMART" id="SM00385"/>
    </source>
</evidence>
<protein>
    <recommendedName>
        <fullName evidence="10">B-related factor 1</fullName>
    </recommendedName>
</protein>
<dbReference type="PANTHER" id="PTHR11618">
    <property type="entry name" value="TRANSCRIPTION INITIATION FACTOR IIB-RELATED"/>
    <property type="match status" value="1"/>
</dbReference>
<dbReference type="Pfam" id="PF00382">
    <property type="entry name" value="TFIIB"/>
    <property type="match status" value="2"/>
</dbReference>
<evidence type="ECO:0000256" key="4">
    <source>
        <dbReference type="ARBA" id="ARBA00022771"/>
    </source>
</evidence>
<dbReference type="AlphaFoldDB" id="A0AAW2YIW6"/>
<keyword evidence="8" id="KW-0804">Transcription</keyword>
<dbReference type="Gene3D" id="1.10.472.10">
    <property type="entry name" value="Cyclin-like"/>
    <property type="match status" value="2"/>
</dbReference>
<evidence type="ECO:0000256" key="12">
    <source>
        <dbReference type="SAM" id="MobiDB-lite"/>
    </source>
</evidence>
<dbReference type="GO" id="GO:0000995">
    <property type="term" value="F:RNA polymerase III general transcription initiation factor activity"/>
    <property type="evidence" value="ECO:0007669"/>
    <property type="project" value="TreeGrafter"/>
</dbReference>
<dbReference type="InterPro" id="IPR000812">
    <property type="entry name" value="TFIIB"/>
</dbReference>
<dbReference type="Pfam" id="PF07741">
    <property type="entry name" value="BRF1"/>
    <property type="match status" value="1"/>
</dbReference>
<reference evidence="14 15" key="1">
    <citation type="submission" date="2024-03" db="EMBL/GenBank/DDBJ databases">
        <title>The Acrasis kona genome and developmental transcriptomes reveal deep origins of eukaryotic multicellular pathways.</title>
        <authorList>
            <person name="Sheikh S."/>
            <person name="Fu C.-J."/>
            <person name="Brown M.W."/>
            <person name="Baldauf S.L."/>
        </authorList>
    </citation>
    <scope>NUCLEOTIDE SEQUENCE [LARGE SCALE GENOMIC DNA]</scope>
    <source>
        <strain evidence="14 15">ATCC MYA-3509</strain>
    </source>
</reference>
<dbReference type="PANTHER" id="PTHR11618:SF4">
    <property type="entry name" value="TRANSCRIPTION FACTOR IIIB 90 KDA SUBUNIT"/>
    <property type="match status" value="1"/>
</dbReference>
<comment type="subcellular location">
    <subcellularLocation>
        <location evidence="1">Nucleus</location>
    </subcellularLocation>
</comment>
<dbReference type="GO" id="GO:0000126">
    <property type="term" value="C:transcription factor TFIIIB complex"/>
    <property type="evidence" value="ECO:0007669"/>
    <property type="project" value="TreeGrafter"/>
</dbReference>
<accession>A0AAW2YIW6</accession>
<evidence type="ECO:0000256" key="3">
    <source>
        <dbReference type="ARBA" id="ARBA00022723"/>
    </source>
</evidence>
<dbReference type="InterPro" id="IPR013763">
    <property type="entry name" value="Cyclin-like_dom"/>
</dbReference>
<evidence type="ECO:0000256" key="5">
    <source>
        <dbReference type="ARBA" id="ARBA00022833"/>
    </source>
</evidence>
<evidence type="ECO:0000256" key="10">
    <source>
        <dbReference type="ARBA" id="ARBA00031009"/>
    </source>
</evidence>
<dbReference type="Proteomes" id="UP001431209">
    <property type="component" value="Unassembled WGS sequence"/>
</dbReference>
<keyword evidence="4" id="KW-0863">Zinc-finger</keyword>
<keyword evidence="5" id="KW-0862">Zinc</keyword>
<evidence type="ECO:0000313" key="14">
    <source>
        <dbReference type="EMBL" id="KAL0476594.1"/>
    </source>
</evidence>
<dbReference type="CDD" id="cd20553">
    <property type="entry name" value="CYCLIN_TFIIIB90_rpt1"/>
    <property type="match status" value="1"/>
</dbReference>
<dbReference type="GO" id="GO:0070897">
    <property type="term" value="P:transcription preinitiation complex assembly"/>
    <property type="evidence" value="ECO:0007669"/>
    <property type="project" value="InterPro"/>
</dbReference>
<evidence type="ECO:0000256" key="6">
    <source>
        <dbReference type="ARBA" id="ARBA00023015"/>
    </source>
</evidence>
<feature type="domain" description="Cyclin-like" evidence="13">
    <location>
        <begin position="178"/>
        <end position="262"/>
    </location>
</feature>
<evidence type="ECO:0000256" key="8">
    <source>
        <dbReference type="ARBA" id="ARBA00023163"/>
    </source>
</evidence>
<feature type="domain" description="Cyclin-like" evidence="13">
    <location>
        <begin position="84"/>
        <end position="165"/>
    </location>
</feature>
<dbReference type="SUPFAM" id="SSF47954">
    <property type="entry name" value="Cyclin-like"/>
    <property type="match status" value="2"/>
</dbReference>
<dbReference type="PRINTS" id="PR00685">
    <property type="entry name" value="TIFACTORIIB"/>
</dbReference>
<dbReference type="Gene3D" id="1.20.5.650">
    <property type="entry name" value="Single helix bin"/>
    <property type="match status" value="1"/>
</dbReference>
<keyword evidence="6" id="KW-0805">Transcription regulation</keyword>
<dbReference type="GO" id="GO:0008270">
    <property type="term" value="F:zinc ion binding"/>
    <property type="evidence" value="ECO:0007669"/>
    <property type="project" value="UniProtKB-KW"/>
</dbReference>
<dbReference type="EMBL" id="JAOPGA020000059">
    <property type="protein sequence ID" value="KAL0476594.1"/>
    <property type="molecule type" value="Genomic_DNA"/>
</dbReference>
<feature type="region of interest" description="Disordered" evidence="12">
    <location>
        <begin position="469"/>
        <end position="504"/>
    </location>
</feature>
<evidence type="ECO:0000256" key="7">
    <source>
        <dbReference type="ARBA" id="ARBA00023159"/>
    </source>
</evidence>
<dbReference type="GO" id="GO:0097550">
    <property type="term" value="C:transcription preinitiation complex"/>
    <property type="evidence" value="ECO:0007669"/>
    <property type="project" value="TreeGrafter"/>
</dbReference>
<proteinExistence type="inferred from homology"/>
<dbReference type="FunFam" id="1.10.472.10:FF:000007">
    <property type="entry name" value="Transcription factor IIIB 90 kDa subunit"/>
    <property type="match status" value="1"/>
</dbReference>
<keyword evidence="15" id="KW-1185">Reference proteome</keyword>
<dbReference type="FunFam" id="1.10.472.10:FF:000002">
    <property type="entry name" value="Transcription factor IIIB 90 kDa subunit"/>
    <property type="match status" value="1"/>
</dbReference>
<dbReference type="GO" id="GO:0001006">
    <property type="term" value="F:RNA polymerase III type 3 promoter sequence-specific DNA binding"/>
    <property type="evidence" value="ECO:0007669"/>
    <property type="project" value="TreeGrafter"/>
</dbReference>
<dbReference type="GO" id="GO:0005634">
    <property type="term" value="C:nucleus"/>
    <property type="evidence" value="ECO:0007669"/>
    <property type="project" value="UniProtKB-SubCell"/>
</dbReference>
<dbReference type="InterPro" id="IPR036915">
    <property type="entry name" value="Cyclin-like_sf"/>
</dbReference>
<comment type="similarity">
    <text evidence="2">Belongs to the TFIIB family.</text>
</comment>
<evidence type="ECO:0000256" key="9">
    <source>
        <dbReference type="ARBA" id="ARBA00023242"/>
    </source>
</evidence>
<comment type="caution">
    <text evidence="14">The sequence shown here is derived from an EMBL/GenBank/DDBJ whole genome shotgun (WGS) entry which is preliminary data.</text>
</comment>
<keyword evidence="9" id="KW-0539">Nucleus</keyword>
<dbReference type="SMART" id="SM00385">
    <property type="entry name" value="CYCLIN"/>
    <property type="match status" value="2"/>
</dbReference>
<evidence type="ECO:0000256" key="2">
    <source>
        <dbReference type="ARBA" id="ARBA00010857"/>
    </source>
</evidence>
<gene>
    <name evidence="14" type="ORF">AKO1_006053</name>
</gene>
<sequence length="561" mass="63308">MGFCISCDKEVEVAHEQTGTVCMECGAVVEDLALAEDAAFAENHLGAATLLGTVVRNNEGTALLRGLAGATSDSREVTINKALLRFNQIADLLSIPKSVVDGAMRTFRMALSQRFTKGRRADHVAAACLYTACRIAKTSHMLLDFSEVLEDDVFVIGGVFVQLQRELKMELPVAEPLFYVRRFCSHMEFEEKTNEVIKTALQLISSMNRDWMNLGRRPAGICAAAILIAARIHGFRRSNQDIIQYARICAGTLGKRLKEFENTEASNMTVDEFAEYAAKLDDKSYDGPQADPPAFTNSEKKKLQLQELKKIQERAEQDRRDYLVRKYGSVPADANPQVLQDTEDEINNVLRDEGLEQFGEDFQDMIEQSDNGTTVVEPVLKVVKEKEQPIKQSHPVTPKSIEDDFDLMEKQFEADAELEEEDDLDDGQLDELDDAELKAYIITDRNIIKSKDDVWEDLNGEFLRERERKRQERIQNEEEGERPRKKRKKRDTDQEDEAPAQSAAEAAASLMKKGLIAKRSGLNVENLFDFGNEDEYESNEVNLARMDELLTDLECGVVDNI</sequence>
<dbReference type="InterPro" id="IPR013150">
    <property type="entry name" value="TFIIB_cyclin"/>
</dbReference>
<feature type="coiled-coil region" evidence="11">
    <location>
        <begin position="298"/>
        <end position="325"/>
    </location>
</feature>
<evidence type="ECO:0000313" key="15">
    <source>
        <dbReference type="Proteomes" id="UP001431209"/>
    </source>
</evidence>
<organism evidence="14 15">
    <name type="scientific">Acrasis kona</name>
    <dbReference type="NCBI Taxonomy" id="1008807"/>
    <lineage>
        <taxon>Eukaryota</taxon>
        <taxon>Discoba</taxon>
        <taxon>Heterolobosea</taxon>
        <taxon>Tetramitia</taxon>
        <taxon>Eutetramitia</taxon>
        <taxon>Acrasidae</taxon>
        <taxon>Acrasis</taxon>
    </lineage>
</organism>
<keyword evidence="3" id="KW-0479">Metal-binding</keyword>
<name>A0AAW2YIW6_9EUKA</name>